<evidence type="ECO:0000256" key="5">
    <source>
        <dbReference type="ARBA" id="ARBA00022989"/>
    </source>
</evidence>
<keyword evidence="12" id="KW-1185">Reference proteome</keyword>
<organism evidence="11 12">
    <name type="scientific">Thiohalobacter thiocyanaticus</name>
    <dbReference type="NCBI Taxonomy" id="585455"/>
    <lineage>
        <taxon>Bacteria</taxon>
        <taxon>Pseudomonadati</taxon>
        <taxon>Pseudomonadota</taxon>
        <taxon>Gammaproteobacteria</taxon>
        <taxon>Thiohalobacterales</taxon>
        <taxon>Thiohalobacteraceae</taxon>
        <taxon>Thiohalobacter</taxon>
    </lineage>
</organism>
<dbReference type="PANTHER" id="PTHR30347:SF1">
    <property type="entry name" value="MECHANOSENSITIVE CHANNEL MSCK"/>
    <property type="match status" value="1"/>
</dbReference>
<evidence type="ECO:0000256" key="7">
    <source>
        <dbReference type="SAM" id="Phobius"/>
    </source>
</evidence>
<feature type="transmembrane region" description="Helical" evidence="7">
    <location>
        <begin position="20"/>
        <end position="46"/>
    </location>
</feature>
<accession>A0A426QIS6</accession>
<dbReference type="OrthoDB" id="9799209at2"/>
<dbReference type="InterPro" id="IPR023408">
    <property type="entry name" value="MscS_beta-dom_sf"/>
</dbReference>
<protein>
    <submittedName>
        <fullName evidence="11">Mechanosensitive ion channel protein MscS</fullName>
    </submittedName>
</protein>
<proteinExistence type="inferred from homology"/>
<dbReference type="InterPro" id="IPR011014">
    <property type="entry name" value="MscS_channel_TM-2"/>
</dbReference>
<keyword evidence="6 7" id="KW-0472">Membrane</keyword>
<evidence type="ECO:0000259" key="8">
    <source>
        <dbReference type="Pfam" id="PF00924"/>
    </source>
</evidence>
<gene>
    <name evidence="11" type="ORF">D6C00_06735</name>
</gene>
<feature type="transmembrane region" description="Helical" evidence="7">
    <location>
        <begin position="167"/>
        <end position="193"/>
    </location>
</feature>
<dbReference type="Gene3D" id="2.30.30.60">
    <property type="match status" value="1"/>
</dbReference>
<dbReference type="Gene3D" id="3.30.70.100">
    <property type="match status" value="1"/>
</dbReference>
<reference evidence="11 12" key="1">
    <citation type="journal article" date="2010" name="Int. J. Syst. Evol. Microbiol.">
        <title>Thiohalobacter thiocyanaticus gen. nov., sp. nov., a moderately halophilic, sulfur-oxidizing gammaproteobacterium from hypersaline lakes, that utilizes thiocyanate.</title>
        <authorList>
            <person name="Sorokin D.Y."/>
            <person name="Kovaleva O.L."/>
            <person name="Tourova T.P."/>
            <person name="Muyzer G."/>
        </authorList>
    </citation>
    <scope>NUCLEOTIDE SEQUENCE [LARGE SCALE GENOMIC DNA]</scope>
    <source>
        <strain evidence="11 12">Hrh1</strain>
    </source>
</reference>
<evidence type="ECO:0000259" key="9">
    <source>
        <dbReference type="Pfam" id="PF21082"/>
    </source>
</evidence>
<name>A0A426QIS6_9GAMM</name>
<dbReference type="Gene3D" id="1.10.287.1260">
    <property type="match status" value="1"/>
</dbReference>
<comment type="similarity">
    <text evidence="2">Belongs to the MscS (TC 1.A.23) family.</text>
</comment>
<dbReference type="Pfam" id="PF21088">
    <property type="entry name" value="MS_channel_1st"/>
    <property type="match status" value="1"/>
</dbReference>
<dbReference type="PANTHER" id="PTHR30347">
    <property type="entry name" value="POTASSIUM CHANNEL RELATED"/>
    <property type="match status" value="1"/>
</dbReference>
<comment type="subcellular location">
    <subcellularLocation>
        <location evidence="1">Cell membrane</location>
        <topology evidence="1">Multi-pass membrane protein</topology>
    </subcellularLocation>
</comment>
<dbReference type="Pfam" id="PF00924">
    <property type="entry name" value="MS_channel_2nd"/>
    <property type="match status" value="1"/>
</dbReference>
<dbReference type="InterPro" id="IPR049278">
    <property type="entry name" value="MS_channel_C"/>
</dbReference>
<dbReference type="SUPFAM" id="SSF82861">
    <property type="entry name" value="Mechanosensitive channel protein MscS (YggB), transmembrane region"/>
    <property type="match status" value="1"/>
</dbReference>
<dbReference type="RefSeq" id="WP_125181015.1">
    <property type="nucleotide sequence ID" value="NZ_QZMU01000001.1"/>
</dbReference>
<dbReference type="Pfam" id="PF21082">
    <property type="entry name" value="MS_channel_3rd"/>
    <property type="match status" value="1"/>
</dbReference>
<dbReference type="GO" id="GO:0005886">
    <property type="term" value="C:plasma membrane"/>
    <property type="evidence" value="ECO:0007669"/>
    <property type="project" value="UniProtKB-SubCell"/>
</dbReference>
<evidence type="ECO:0000256" key="6">
    <source>
        <dbReference type="ARBA" id="ARBA00023136"/>
    </source>
</evidence>
<dbReference type="EMBL" id="QZMU01000001">
    <property type="protein sequence ID" value="RRQ21672.1"/>
    <property type="molecule type" value="Genomic_DNA"/>
</dbReference>
<feature type="domain" description="Mechanosensitive ion channel MscS C-terminal" evidence="9">
    <location>
        <begin position="329"/>
        <end position="413"/>
    </location>
</feature>
<keyword evidence="4 7" id="KW-0812">Transmembrane</keyword>
<evidence type="ECO:0000256" key="3">
    <source>
        <dbReference type="ARBA" id="ARBA00022475"/>
    </source>
</evidence>
<feature type="domain" description="Mechanosensitive ion channel MscS" evidence="8">
    <location>
        <begin position="256"/>
        <end position="321"/>
    </location>
</feature>
<feature type="domain" description="Mechanosensitive ion channel transmembrane helices 2/3" evidence="10">
    <location>
        <begin position="213"/>
        <end position="254"/>
    </location>
</feature>
<evidence type="ECO:0000259" key="10">
    <source>
        <dbReference type="Pfam" id="PF21088"/>
    </source>
</evidence>
<dbReference type="SUPFAM" id="SSF50182">
    <property type="entry name" value="Sm-like ribonucleoproteins"/>
    <property type="match status" value="1"/>
</dbReference>
<evidence type="ECO:0000313" key="12">
    <source>
        <dbReference type="Proteomes" id="UP000287798"/>
    </source>
</evidence>
<keyword evidence="3" id="KW-1003">Cell membrane</keyword>
<dbReference type="InterPro" id="IPR006685">
    <property type="entry name" value="MscS_channel_2nd"/>
</dbReference>
<dbReference type="SUPFAM" id="SSF82689">
    <property type="entry name" value="Mechanosensitive channel protein MscS (YggB), C-terminal domain"/>
    <property type="match status" value="1"/>
</dbReference>
<dbReference type="InterPro" id="IPR052702">
    <property type="entry name" value="MscS-like_channel"/>
</dbReference>
<dbReference type="InterPro" id="IPR011066">
    <property type="entry name" value="MscS_channel_C_sf"/>
</dbReference>
<evidence type="ECO:0000256" key="1">
    <source>
        <dbReference type="ARBA" id="ARBA00004651"/>
    </source>
</evidence>
<dbReference type="InterPro" id="IPR010920">
    <property type="entry name" value="LSM_dom_sf"/>
</dbReference>
<keyword evidence="5 7" id="KW-1133">Transmembrane helix</keyword>
<sequence>MNGIELDYQVWLERIQNPEFAWQLLVLVLAAFGAWLVHRVINVSLFREQEGRVERRLHEFTRKSLRRILFPLSMLIGVFVGRAVLEAFGYPVAVLDIAVPLLLSLAAIRMLIYLLRKGFTPGPAVKAWENLIGTSIWILVALHLLGWLPYVLRALDDFAFTLGATRISLLAVVKLALLIALLWVIAFWLSALIERRMTGAAHVSPGLRVAVSKVSKVVLVALALLIALDAVGIDLTALTVFGGALGVGIGFGLQRIASNFISGFIVLFDRSIKPGDVISVGTKFGWVSELRARYIVVRDRDGVETLIPNETLITTEVINWSYSDRDVRIKIPVSISYGDDPEQAMAIMLEAARISPRVKDDPEPVCRLMEFGDNGVLLELRVWIIDPENGVNGVRSEINLEIWRRFKAAGITIPFPQRDVYIKSDVRGVGGDEV</sequence>
<feature type="transmembrane region" description="Helical" evidence="7">
    <location>
        <begin position="67"/>
        <end position="85"/>
    </location>
</feature>
<dbReference type="GO" id="GO:0008381">
    <property type="term" value="F:mechanosensitive monoatomic ion channel activity"/>
    <property type="evidence" value="ECO:0007669"/>
    <property type="project" value="UniProtKB-ARBA"/>
</dbReference>
<feature type="transmembrane region" description="Helical" evidence="7">
    <location>
        <begin position="127"/>
        <end position="147"/>
    </location>
</feature>
<evidence type="ECO:0000256" key="4">
    <source>
        <dbReference type="ARBA" id="ARBA00022692"/>
    </source>
</evidence>
<dbReference type="Proteomes" id="UP000287798">
    <property type="component" value="Unassembled WGS sequence"/>
</dbReference>
<evidence type="ECO:0000256" key="2">
    <source>
        <dbReference type="ARBA" id="ARBA00008017"/>
    </source>
</evidence>
<feature type="transmembrane region" description="Helical" evidence="7">
    <location>
        <begin position="214"/>
        <end position="233"/>
    </location>
</feature>
<dbReference type="AlphaFoldDB" id="A0A426QIS6"/>
<evidence type="ECO:0000313" key="11">
    <source>
        <dbReference type="EMBL" id="RRQ21672.1"/>
    </source>
</evidence>
<comment type="caution">
    <text evidence="11">The sequence shown here is derived from an EMBL/GenBank/DDBJ whole genome shotgun (WGS) entry which is preliminary data.</text>
</comment>
<feature type="transmembrane region" description="Helical" evidence="7">
    <location>
        <begin position="97"/>
        <end position="115"/>
    </location>
</feature>
<dbReference type="InterPro" id="IPR049142">
    <property type="entry name" value="MS_channel_1st"/>
</dbReference>